<proteinExistence type="predicted"/>
<protein>
    <submittedName>
        <fullName evidence="1">Uncharacterized protein</fullName>
    </submittedName>
</protein>
<keyword evidence="2" id="KW-1185">Reference proteome</keyword>
<evidence type="ECO:0000313" key="1">
    <source>
        <dbReference type="EMBL" id="PPU68774.1"/>
    </source>
</evidence>
<evidence type="ECO:0000313" key="2">
    <source>
        <dbReference type="Proteomes" id="UP000238191"/>
    </source>
</evidence>
<dbReference type="Proteomes" id="UP000238191">
    <property type="component" value="Unassembled WGS sequence"/>
</dbReference>
<organism evidence="1 2">
    <name type="scientific">Xanthomonas pisi</name>
    <dbReference type="NCBI Taxonomy" id="56457"/>
    <lineage>
        <taxon>Bacteria</taxon>
        <taxon>Pseudomonadati</taxon>
        <taxon>Pseudomonadota</taxon>
        <taxon>Gammaproteobacteria</taxon>
        <taxon>Lysobacterales</taxon>
        <taxon>Lysobacteraceae</taxon>
        <taxon>Xanthomonas</taxon>
    </lineage>
</organism>
<dbReference type="EMBL" id="MDEI01000006">
    <property type="protein sequence ID" value="PPU68774.1"/>
    <property type="molecule type" value="Genomic_DNA"/>
</dbReference>
<gene>
    <name evidence="1" type="ORF">XpiCFBP4643_09690</name>
</gene>
<sequence>MALDNRTVCVAVGRFAHSSGSRACPWVEFLAGSLNDTIRDTMGQGVLSEALAFVQGVDRS</sequence>
<dbReference type="AlphaFoldDB" id="A0A2S7D4W7"/>
<accession>A0A2S7D4W7</accession>
<name>A0A2S7D4W7_9XANT</name>
<reference evidence="2" key="1">
    <citation type="submission" date="2016-08" db="EMBL/GenBank/DDBJ databases">
        <authorList>
            <person name="Merda D."/>
            <person name="Briand M."/>
            <person name="Taghouti G."/>
            <person name="Carrere S."/>
            <person name="Gouzy J."/>
            <person name="Portier P."/>
            <person name="Jacques M.-A."/>
            <person name="Fischer-Le Saux M."/>
        </authorList>
    </citation>
    <scope>NUCLEOTIDE SEQUENCE [LARGE SCALE GENOMIC DNA]</scope>
    <source>
        <strain evidence="2">CFBP4643</strain>
    </source>
</reference>
<comment type="caution">
    <text evidence="1">The sequence shown here is derived from an EMBL/GenBank/DDBJ whole genome shotgun (WGS) entry which is preliminary data.</text>
</comment>